<evidence type="ECO:0000313" key="5">
    <source>
        <dbReference type="Proteomes" id="UP000183995"/>
    </source>
</evidence>
<dbReference type="InterPro" id="IPR008756">
    <property type="entry name" value="Peptidase_M56"/>
</dbReference>
<feature type="transmembrane region" description="Helical" evidence="2">
    <location>
        <begin position="6"/>
        <end position="25"/>
    </location>
</feature>
<accession>A0A1M5Z6P0</accession>
<keyword evidence="2" id="KW-0812">Transmembrane</keyword>
<protein>
    <submittedName>
        <fullName evidence="4">Signal transducer regulating beta-lactamase production, contains metallopeptidase domain</fullName>
    </submittedName>
</protein>
<keyword evidence="2" id="KW-0472">Membrane</keyword>
<evidence type="ECO:0000259" key="3">
    <source>
        <dbReference type="Pfam" id="PF05569"/>
    </source>
</evidence>
<dbReference type="PANTHER" id="PTHR34978">
    <property type="entry name" value="POSSIBLE SENSOR-TRANSDUCER PROTEIN BLAR"/>
    <property type="match status" value="1"/>
</dbReference>
<organism evidence="4 5">
    <name type="scientific">Sporobacter termitidis DSM 10068</name>
    <dbReference type="NCBI Taxonomy" id="1123282"/>
    <lineage>
        <taxon>Bacteria</taxon>
        <taxon>Bacillati</taxon>
        <taxon>Bacillota</taxon>
        <taxon>Clostridia</taxon>
        <taxon>Eubacteriales</taxon>
        <taxon>Oscillospiraceae</taxon>
        <taxon>Sporobacter</taxon>
    </lineage>
</organism>
<dbReference type="AlphaFoldDB" id="A0A1M5Z6P0"/>
<dbReference type="OrthoDB" id="9762883at2"/>
<dbReference type="PANTHER" id="PTHR34978:SF3">
    <property type="entry name" value="SLR0241 PROTEIN"/>
    <property type="match status" value="1"/>
</dbReference>
<feature type="transmembrane region" description="Helical" evidence="2">
    <location>
        <begin position="317"/>
        <end position="336"/>
    </location>
</feature>
<dbReference type="InterPro" id="IPR052173">
    <property type="entry name" value="Beta-lactam_resp_regulator"/>
</dbReference>
<dbReference type="CDD" id="cd07341">
    <property type="entry name" value="M56_BlaR1_MecR1_like"/>
    <property type="match status" value="1"/>
</dbReference>
<proteinExistence type="predicted"/>
<dbReference type="STRING" id="1123282.SAMN02745823_03293"/>
<feature type="compositionally biased region" description="Low complexity" evidence="1">
    <location>
        <begin position="352"/>
        <end position="368"/>
    </location>
</feature>
<feature type="region of interest" description="Disordered" evidence="1">
    <location>
        <begin position="343"/>
        <end position="369"/>
    </location>
</feature>
<feature type="domain" description="Peptidase M56" evidence="3">
    <location>
        <begin position="8"/>
        <end position="306"/>
    </location>
</feature>
<dbReference type="RefSeq" id="WP_073081392.1">
    <property type="nucleotide sequence ID" value="NZ_FQXV01000014.1"/>
</dbReference>
<feature type="transmembrane region" description="Helical" evidence="2">
    <location>
        <begin position="37"/>
        <end position="54"/>
    </location>
</feature>
<keyword evidence="5" id="KW-1185">Reference proteome</keyword>
<evidence type="ECO:0000256" key="1">
    <source>
        <dbReference type="SAM" id="MobiDB-lite"/>
    </source>
</evidence>
<reference evidence="4 5" key="1">
    <citation type="submission" date="2016-11" db="EMBL/GenBank/DDBJ databases">
        <authorList>
            <person name="Jaros S."/>
            <person name="Januszkiewicz K."/>
            <person name="Wedrychowicz H."/>
        </authorList>
    </citation>
    <scope>NUCLEOTIDE SEQUENCE [LARGE SCALE GENOMIC DNA]</scope>
    <source>
        <strain evidence="4 5">DSM 10068</strain>
    </source>
</reference>
<dbReference type="Proteomes" id="UP000183995">
    <property type="component" value="Unassembled WGS sequence"/>
</dbReference>
<gene>
    <name evidence="4" type="ORF">SAMN02745823_03293</name>
</gene>
<keyword evidence="2" id="KW-1133">Transmembrane helix</keyword>
<evidence type="ECO:0000313" key="4">
    <source>
        <dbReference type="EMBL" id="SHI19880.1"/>
    </source>
</evidence>
<dbReference type="Pfam" id="PF05569">
    <property type="entry name" value="Peptidase_M56"/>
    <property type="match status" value="1"/>
</dbReference>
<feature type="transmembrane region" description="Helical" evidence="2">
    <location>
        <begin position="110"/>
        <end position="136"/>
    </location>
</feature>
<evidence type="ECO:0000256" key="2">
    <source>
        <dbReference type="SAM" id="Phobius"/>
    </source>
</evidence>
<sequence>MSEVFKLVLSLSLSGSGLILLLLALRPLFRNKLSKTWQYYLWLIVLLRLIVPYSPSFGLTGIFTETAGSAAEARQIAPVEAFSAPAKAGGQALPEAGAAPPAQAAASPDIFQFLGVVWLSGAVLAFAVKSIQYAVFTRKIRKGARPAADAGVLDIFEKTAASLGLGKIAAPLVSARISTPMLVGLLRPAVLLPEAALSAGRAALPYVFRHELTHLKRRDIVYKWFAEVILCVHWFNPLAYLMTGYIAEACELSCDEAVAARLGDNERRAYGNALLDTAAQASGRRHLLMMTLREDKISMKERLRTIMKAGKKSRRTVIASSALALSLCLAAVLLGACSAGGTTVGGPPPQESSASPDTSPSPSGDATDAMGQNIVYKNTDYGFDFTLPKDWQDYTIVSQQWSGWDIGNTSNILATGPQLLIRSPQWTAAKPTQDIPIMIFTLTQWEDLQQEKFVVSAAPVPPSELGRNSKYVFALPARYNFAYPPGYEEVEQIMNGEPLTPTEDISVLPDTPAASSSTPTPAIVYKNTQYGFNFDLPAEWKGYKIVSEEWKGTPLTDQQAATTGPQLLIRNPKWTKDTPTQDIPIMVFTMKQWDDVQEGNIAVSAAPILPSELGRNSKYVFALPPRYNYAFPAGYEEVDQLLQGKPLHANESFK</sequence>
<name>A0A1M5Z6P0_9FIRM</name>
<dbReference type="EMBL" id="FQXV01000014">
    <property type="protein sequence ID" value="SHI19880.1"/>
    <property type="molecule type" value="Genomic_DNA"/>
</dbReference>